<evidence type="ECO:0000313" key="2">
    <source>
        <dbReference type="EMBL" id="MDT3401312.1"/>
    </source>
</evidence>
<reference evidence="3" key="1">
    <citation type="submission" date="2023-07" db="EMBL/GenBank/DDBJ databases">
        <title>Functional and genomic diversity of the sorghum phyllosphere microbiome.</title>
        <authorList>
            <person name="Shade A."/>
        </authorList>
    </citation>
    <scope>NUCLEOTIDE SEQUENCE [LARGE SCALE GENOMIC DNA]</scope>
    <source>
        <strain evidence="3">SORGH_AS_0422</strain>
    </source>
</reference>
<organism evidence="2 3">
    <name type="scientific">Mucilaginibacter terrae</name>
    <dbReference type="NCBI Taxonomy" id="1955052"/>
    <lineage>
        <taxon>Bacteria</taxon>
        <taxon>Pseudomonadati</taxon>
        <taxon>Bacteroidota</taxon>
        <taxon>Sphingobacteriia</taxon>
        <taxon>Sphingobacteriales</taxon>
        <taxon>Sphingobacteriaceae</taxon>
        <taxon>Mucilaginibacter</taxon>
    </lineage>
</organism>
<evidence type="ECO:0000259" key="1">
    <source>
        <dbReference type="Pfam" id="PF00027"/>
    </source>
</evidence>
<dbReference type="EMBL" id="JAVLVU010000001">
    <property type="protein sequence ID" value="MDT3401312.1"/>
    <property type="molecule type" value="Genomic_DNA"/>
</dbReference>
<dbReference type="InterPro" id="IPR014710">
    <property type="entry name" value="RmlC-like_jellyroll"/>
</dbReference>
<dbReference type="SUPFAM" id="SSF51206">
    <property type="entry name" value="cAMP-binding domain-like"/>
    <property type="match status" value="1"/>
</dbReference>
<name>A0ABU3GNF7_9SPHI</name>
<dbReference type="Gene3D" id="1.10.10.10">
    <property type="entry name" value="Winged helix-like DNA-binding domain superfamily/Winged helix DNA-binding domain"/>
    <property type="match status" value="1"/>
</dbReference>
<dbReference type="Proteomes" id="UP001258315">
    <property type="component" value="Unassembled WGS sequence"/>
</dbReference>
<dbReference type="InterPro" id="IPR018490">
    <property type="entry name" value="cNMP-bd_dom_sf"/>
</dbReference>
<dbReference type="RefSeq" id="WP_311947169.1">
    <property type="nucleotide sequence ID" value="NZ_JAVLVU010000001.1"/>
</dbReference>
<gene>
    <name evidence="2" type="ORF">QE417_000384</name>
</gene>
<comment type="caution">
    <text evidence="2">The sequence shown here is derived from an EMBL/GenBank/DDBJ whole genome shotgun (WGS) entry which is preliminary data.</text>
</comment>
<keyword evidence="3" id="KW-1185">Reference proteome</keyword>
<feature type="domain" description="Cyclic nucleotide-binding" evidence="1">
    <location>
        <begin position="30"/>
        <end position="108"/>
    </location>
</feature>
<evidence type="ECO:0000313" key="3">
    <source>
        <dbReference type="Proteomes" id="UP001258315"/>
    </source>
</evidence>
<dbReference type="InterPro" id="IPR036388">
    <property type="entry name" value="WH-like_DNA-bd_sf"/>
</dbReference>
<protein>
    <submittedName>
        <fullName evidence="2">CRP-like cAMP-binding protein</fullName>
    </submittedName>
</protein>
<accession>A0ABU3GNF7</accession>
<dbReference type="Gene3D" id="2.60.120.10">
    <property type="entry name" value="Jelly Rolls"/>
    <property type="match status" value="1"/>
</dbReference>
<proteinExistence type="predicted"/>
<dbReference type="InterPro" id="IPR000595">
    <property type="entry name" value="cNMP-bd_dom"/>
</dbReference>
<dbReference type="CDD" id="cd00038">
    <property type="entry name" value="CAP_ED"/>
    <property type="match status" value="1"/>
</dbReference>
<dbReference type="Pfam" id="PF00027">
    <property type="entry name" value="cNMP_binding"/>
    <property type="match status" value="1"/>
</dbReference>
<sequence length="204" mass="23490">MQEFKNYLQRFTTITDEQFTDLSSELKIRVATKGEVLTVTSSKTRSFFFVCKGLLRSYILDRYGKQHIIQFGAENSFIGDRNSVGFEESNRFYVEAVEDSTIVVVNLNFMDLAVASIENFALFNTRRLNDFIGESQQRISYLLSDSAEDRYTHFIKLFPHLNLRLPQTMIASYIGITPESLSRIRKNLVKRNIEPVPARVAHVG</sequence>